<evidence type="ECO:0000313" key="3">
    <source>
        <dbReference type="Proteomes" id="UP000053424"/>
    </source>
</evidence>
<reference evidence="1" key="3">
    <citation type="submission" date="2015-02" db="EMBL/GenBank/DDBJ databases">
        <title>Evolutionary Origins and Diversification of the Mycorrhizal Mutualists.</title>
        <authorList>
            <consortium name="DOE Joint Genome Institute"/>
            <consortium name="Mycorrhizal Genomics Consortium"/>
            <person name="Kohler A."/>
            <person name="Kuo A."/>
            <person name="Nagy L.G."/>
            <person name="Floudas D."/>
            <person name="Copeland A."/>
            <person name="Barry K.W."/>
            <person name="Cichocki N."/>
            <person name="Veneault-Fourrey C."/>
            <person name="LaButti K."/>
            <person name="Lindquist E.A."/>
            <person name="Lipzen A."/>
            <person name="Lundell T."/>
            <person name="Morin E."/>
            <person name="Murat C."/>
            <person name="Riley R."/>
            <person name="Ohm R."/>
            <person name="Sun H."/>
            <person name="Tunlid A."/>
            <person name="Henrissat B."/>
            <person name="Grigoriev I.V."/>
            <person name="Hibbett D.S."/>
            <person name="Martin F."/>
        </authorList>
    </citation>
    <scope>NUCLEOTIDE SEQUENCE</scope>
    <source>
        <strain evidence="3">h7</strain>
        <strain evidence="1">H7</strain>
    </source>
</reference>
<evidence type="ECO:0000313" key="1">
    <source>
        <dbReference type="EMBL" id="KIM46870.1"/>
    </source>
</evidence>
<gene>
    <name evidence="2" type="ORF">M413DRAFT_50686</name>
    <name evidence="1" type="ORF">M413DRAFT_56437</name>
</gene>
<name>A0A0C3CDL6_HEBCY</name>
<dbReference type="HOGENOM" id="CLU_1284003_0_0_1"/>
<feature type="non-terminal residue" evidence="1">
    <location>
        <position position="1"/>
    </location>
</feature>
<dbReference type="OrthoDB" id="3044920at2759"/>
<protein>
    <submittedName>
        <fullName evidence="1">Uncharacterized protein</fullName>
    </submittedName>
</protein>
<evidence type="ECO:0000313" key="2">
    <source>
        <dbReference type="EMBL" id="KIM47184.1"/>
    </source>
</evidence>
<proteinExistence type="predicted"/>
<keyword evidence="3" id="KW-1185">Reference proteome</keyword>
<organism evidence="1 3">
    <name type="scientific">Hebeloma cylindrosporum</name>
    <dbReference type="NCBI Taxonomy" id="76867"/>
    <lineage>
        <taxon>Eukaryota</taxon>
        <taxon>Fungi</taxon>
        <taxon>Dikarya</taxon>
        <taxon>Basidiomycota</taxon>
        <taxon>Agaricomycotina</taxon>
        <taxon>Agaricomycetes</taxon>
        <taxon>Agaricomycetidae</taxon>
        <taxon>Agaricales</taxon>
        <taxon>Agaricineae</taxon>
        <taxon>Hymenogastraceae</taxon>
        <taxon>Hebeloma</taxon>
    </lineage>
</organism>
<reference evidence="1 3" key="1">
    <citation type="submission" date="2014-04" db="EMBL/GenBank/DDBJ databases">
        <authorList>
            <consortium name="DOE Joint Genome Institute"/>
            <person name="Kuo A."/>
            <person name="Gay G."/>
            <person name="Dore J."/>
            <person name="Kohler A."/>
            <person name="Nagy L.G."/>
            <person name="Floudas D."/>
            <person name="Copeland A."/>
            <person name="Barry K.W."/>
            <person name="Cichocki N."/>
            <person name="Veneault-Fourrey C."/>
            <person name="LaButti K."/>
            <person name="Lindquist E.A."/>
            <person name="Lipzen A."/>
            <person name="Lundell T."/>
            <person name="Morin E."/>
            <person name="Murat C."/>
            <person name="Sun H."/>
            <person name="Tunlid A."/>
            <person name="Henrissat B."/>
            <person name="Grigoriev I.V."/>
            <person name="Hibbett D.S."/>
            <person name="Martin F."/>
            <person name="Nordberg H.P."/>
            <person name="Cantor M.N."/>
            <person name="Hua S.X."/>
        </authorList>
    </citation>
    <scope>NUCLEOTIDE SEQUENCE [LARGE SCALE GENOMIC DNA]</scope>
    <source>
        <strain evidence="1">H7</strain>
        <strain evidence="3">h7</strain>
    </source>
</reference>
<dbReference type="EMBL" id="KN831770">
    <property type="protein sequence ID" value="KIM47184.1"/>
    <property type="molecule type" value="Genomic_DNA"/>
</dbReference>
<dbReference type="AlphaFoldDB" id="A0A0C3CDL6"/>
<accession>A0A0C3CDL6</accession>
<sequence>LKTYVTDDEYDRLINFMYLETKEAVDEFSAWVKGLNNPKVQAWWDHKVNNSWILPSLIKCLSKMDPTDWDLTPPTTNIGESQHHWTNINTGIQLALLEAILTARECDEKVAAEIRAALSTGVLKNHRNDTFTRLSRSTARKTHAYKKARDTRQQKEALNVVDDELVSLKNVQKENAARIKELK</sequence>
<feature type="non-terminal residue" evidence="1">
    <location>
        <position position="183"/>
    </location>
</feature>
<dbReference type="Proteomes" id="UP000053424">
    <property type="component" value="Unassembled WGS sequence"/>
</dbReference>
<dbReference type="EMBL" id="KN831770">
    <property type="protein sequence ID" value="KIM46870.1"/>
    <property type="molecule type" value="Genomic_DNA"/>
</dbReference>
<reference evidence="3" key="2">
    <citation type="submission" date="2015-01" db="EMBL/GenBank/DDBJ databases">
        <title>Evolutionary Origins and Diversification of the Mycorrhizal Mutualists.</title>
        <authorList>
            <consortium name="DOE Joint Genome Institute"/>
            <consortium name="Mycorrhizal Genomics Consortium"/>
            <person name="Kohler A."/>
            <person name="Kuo A."/>
            <person name="Nagy L.G."/>
            <person name="Floudas D."/>
            <person name="Copeland A."/>
            <person name="Barry K.W."/>
            <person name="Cichocki N."/>
            <person name="Veneault-Fourrey C."/>
            <person name="LaButti K."/>
            <person name="Lindquist E.A."/>
            <person name="Lipzen A."/>
            <person name="Lundell T."/>
            <person name="Morin E."/>
            <person name="Murat C."/>
            <person name="Riley R."/>
            <person name="Ohm R."/>
            <person name="Sun H."/>
            <person name="Tunlid A."/>
            <person name="Henrissat B."/>
            <person name="Grigoriev I.V."/>
            <person name="Hibbett D.S."/>
            <person name="Martin F."/>
        </authorList>
    </citation>
    <scope>NUCLEOTIDE SEQUENCE [LARGE SCALE GENOMIC DNA]</scope>
    <source>
        <strain evidence="3">h7</strain>
        <strain evidence="2">H7</strain>
    </source>
</reference>